<dbReference type="SUPFAM" id="SSF49472">
    <property type="entry name" value="Transthyretin (synonym: prealbumin)"/>
    <property type="match status" value="1"/>
</dbReference>
<dbReference type="Pfam" id="PF00576">
    <property type="entry name" value="Transthyretin"/>
    <property type="match status" value="1"/>
</dbReference>
<accession>A0A9P6L862</accession>
<comment type="similarity">
    <text evidence="3 7">Belongs to the transthyretin family. 5-hydroxyisourate hydrolase subfamily.</text>
</comment>
<comment type="caution">
    <text evidence="9">The sequence shown here is derived from an EMBL/GenBank/DDBJ whole genome shotgun (WGS) entry which is preliminary data.</text>
</comment>
<organism evidence="9 10">
    <name type="scientific">Thelephora terrestris</name>
    <dbReference type="NCBI Taxonomy" id="56493"/>
    <lineage>
        <taxon>Eukaryota</taxon>
        <taxon>Fungi</taxon>
        <taxon>Dikarya</taxon>
        <taxon>Basidiomycota</taxon>
        <taxon>Agaricomycotina</taxon>
        <taxon>Agaricomycetes</taxon>
        <taxon>Thelephorales</taxon>
        <taxon>Thelephoraceae</taxon>
        <taxon>Thelephora</taxon>
    </lineage>
</organism>
<dbReference type="AlphaFoldDB" id="A0A9P6L862"/>
<comment type="subunit">
    <text evidence="4 7">Homotetramer.</text>
</comment>
<dbReference type="EC" id="3.5.2.17" evidence="7"/>
<dbReference type="EMBL" id="WIUZ02000005">
    <property type="protein sequence ID" value="KAF9786825.1"/>
    <property type="molecule type" value="Genomic_DNA"/>
</dbReference>
<protein>
    <recommendedName>
        <fullName evidence="7">5-hydroxyisourate hydrolase</fullName>
        <shortName evidence="7">HIU hydrolase</shortName>
        <shortName evidence="7">HIUHase</shortName>
        <ecNumber evidence="7">3.5.2.17</ecNumber>
    </recommendedName>
</protein>
<gene>
    <name evidence="9" type="ORF">BJ322DRAFT_1003395</name>
</gene>
<reference evidence="9" key="1">
    <citation type="journal article" date="2020" name="Nat. Commun.">
        <title>Large-scale genome sequencing of mycorrhizal fungi provides insights into the early evolution of symbiotic traits.</title>
        <authorList>
            <person name="Miyauchi S."/>
            <person name="Kiss E."/>
            <person name="Kuo A."/>
            <person name="Drula E."/>
            <person name="Kohler A."/>
            <person name="Sanchez-Garcia M."/>
            <person name="Morin E."/>
            <person name="Andreopoulos B."/>
            <person name="Barry K.W."/>
            <person name="Bonito G."/>
            <person name="Buee M."/>
            <person name="Carver A."/>
            <person name="Chen C."/>
            <person name="Cichocki N."/>
            <person name="Clum A."/>
            <person name="Culley D."/>
            <person name="Crous P.W."/>
            <person name="Fauchery L."/>
            <person name="Girlanda M."/>
            <person name="Hayes R.D."/>
            <person name="Keri Z."/>
            <person name="LaButti K."/>
            <person name="Lipzen A."/>
            <person name="Lombard V."/>
            <person name="Magnuson J."/>
            <person name="Maillard F."/>
            <person name="Murat C."/>
            <person name="Nolan M."/>
            <person name="Ohm R.A."/>
            <person name="Pangilinan J."/>
            <person name="Pereira M.F."/>
            <person name="Perotto S."/>
            <person name="Peter M."/>
            <person name="Pfister S."/>
            <person name="Riley R."/>
            <person name="Sitrit Y."/>
            <person name="Stielow J.B."/>
            <person name="Szollosi G."/>
            <person name="Zifcakova L."/>
            <person name="Stursova M."/>
            <person name="Spatafora J.W."/>
            <person name="Tedersoo L."/>
            <person name="Vaario L.M."/>
            <person name="Yamada A."/>
            <person name="Yan M."/>
            <person name="Wang P."/>
            <person name="Xu J."/>
            <person name="Bruns T."/>
            <person name="Baldrian P."/>
            <person name="Vilgalys R."/>
            <person name="Dunand C."/>
            <person name="Henrissat B."/>
            <person name="Grigoriev I.V."/>
            <person name="Hibbett D."/>
            <person name="Nagy L.G."/>
            <person name="Martin F.M."/>
        </authorList>
    </citation>
    <scope>NUCLEOTIDE SEQUENCE</scope>
    <source>
        <strain evidence="9">UH-Tt-Lm1</strain>
    </source>
</reference>
<evidence type="ECO:0000259" key="8">
    <source>
        <dbReference type="Pfam" id="PF00576"/>
    </source>
</evidence>
<dbReference type="PANTHER" id="PTHR10395:SF7">
    <property type="entry name" value="5-HYDROXYISOURATE HYDROLASE"/>
    <property type="match status" value="1"/>
</dbReference>
<dbReference type="InterPro" id="IPR023418">
    <property type="entry name" value="Thyroxine_BS"/>
</dbReference>
<evidence type="ECO:0000313" key="9">
    <source>
        <dbReference type="EMBL" id="KAF9786825.1"/>
    </source>
</evidence>
<dbReference type="Proteomes" id="UP000736335">
    <property type="component" value="Unassembled WGS sequence"/>
</dbReference>
<evidence type="ECO:0000256" key="4">
    <source>
        <dbReference type="ARBA" id="ARBA00011881"/>
    </source>
</evidence>
<sequence>MASKSPITCHVLDSSIGKPAQGVKVQLLAPSVQDAVTVAPSLSHGGSAWVGIGTSATNADGRCLDLLSPDPALQPGTYQIVFETKEYFDRTGRKSFYPFVQITFSIENPAEHYHVPLLISPFSYTTYRGS</sequence>
<dbReference type="Gene3D" id="2.60.40.180">
    <property type="entry name" value="Transthyretin/hydroxyisourate hydrolase domain"/>
    <property type="match status" value="1"/>
</dbReference>
<dbReference type="InterPro" id="IPR036817">
    <property type="entry name" value="Transthyretin/HIU_hydrolase_sf"/>
</dbReference>
<keyword evidence="10" id="KW-1185">Reference proteome</keyword>
<evidence type="ECO:0000256" key="7">
    <source>
        <dbReference type="RuleBase" id="RU361270"/>
    </source>
</evidence>
<evidence type="ECO:0000256" key="2">
    <source>
        <dbReference type="ARBA" id="ARBA00002704"/>
    </source>
</evidence>
<dbReference type="InterPro" id="IPR023419">
    <property type="entry name" value="Transthyretin_CS"/>
</dbReference>
<evidence type="ECO:0000256" key="6">
    <source>
        <dbReference type="ARBA" id="ARBA00022801"/>
    </source>
</evidence>
<reference evidence="9" key="2">
    <citation type="submission" date="2020-11" db="EMBL/GenBank/DDBJ databases">
        <authorList>
            <consortium name="DOE Joint Genome Institute"/>
            <person name="Kuo A."/>
            <person name="Miyauchi S."/>
            <person name="Kiss E."/>
            <person name="Drula E."/>
            <person name="Kohler A."/>
            <person name="Sanchez-Garcia M."/>
            <person name="Andreopoulos B."/>
            <person name="Barry K.W."/>
            <person name="Bonito G."/>
            <person name="Buee M."/>
            <person name="Carver A."/>
            <person name="Chen C."/>
            <person name="Cichocki N."/>
            <person name="Clum A."/>
            <person name="Culley D."/>
            <person name="Crous P.W."/>
            <person name="Fauchery L."/>
            <person name="Girlanda M."/>
            <person name="Hayes R."/>
            <person name="Keri Z."/>
            <person name="Labutti K."/>
            <person name="Lipzen A."/>
            <person name="Lombard V."/>
            <person name="Magnuson J."/>
            <person name="Maillard F."/>
            <person name="Morin E."/>
            <person name="Murat C."/>
            <person name="Nolan M."/>
            <person name="Ohm R."/>
            <person name="Pangilinan J."/>
            <person name="Pereira M."/>
            <person name="Perotto S."/>
            <person name="Peter M."/>
            <person name="Riley R."/>
            <person name="Sitrit Y."/>
            <person name="Stielow B."/>
            <person name="Szollosi G."/>
            <person name="Zifcakova L."/>
            <person name="Stursova M."/>
            <person name="Spatafora J.W."/>
            <person name="Tedersoo L."/>
            <person name="Vaario L.-M."/>
            <person name="Yamada A."/>
            <person name="Yan M."/>
            <person name="Wang P."/>
            <person name="Xu J."/>
            <person name="Bruns T."/>
            <person name="Baldrian P."/>
            <person name="Vilgalys R."/>
            <person name="Henrissat B."/>
            <person name="Grigoriev I.V."/>
            <person name="Hibbett D."/>
            <person name="Nagy L.G."/>
            <person name="Martin F.M."/>
        </authorList>
    </citation>
    <scope>NUCLEOTIDE SEQUENCE</scope>
    <source>
        <strain evidence="9">UH-Tt-Lm1</strain>
    </source>
</reference>
<evidence type="ECO:0000256" key="5">
    <source>
        <dbReference type="ARBA" id="ARBA00022631"/>
    </source>
</evidence>
<dbReference type="OrthoDB" id="10265230at2759"/>
<feature type="domain" description="Transthyretin/hydroxyisourate hydrolase" evidence="8">
    <location>
        <begin position="7"/>
        <end position="129"/>
    </location>
</feature>
<dbReference type="GO" id="GO:0033971">
    <property type="term" value="F:hydroxyisourate hydrolase activity"/>
    <property type="evidence" value="ECO:0007669"/>
    <property type="project" value="UniProtKB-EC"/>
</dbReference>
<keyword evidence="6 7" id="KW-0378">Hydrolase</keyword>
<dbReference type="PROSITE" id="PS00768">
    <property type="entry name" value="TRANSTHYRETIN_1"/>
    <property type="match status" value="1"/>
</dbReference>
<comment type="function">
    <text evidence="2">Catalyzes the hydrolysis of 5-hydroxyisourate (HIU) to 2-oxo-4-hydroxy-4-carboxy-5-ureidoimidazoline (OHCU).</text>
</comment>
<comment type="catalytic activity">
    <reaction evidence="1 7">
        <text>5-hydroxyisourate + H2O = 5-hydroxy-2-oxo-4-ureido-2,5-dihydro-1H-imidazole-5-carboxylate + H(+)</text>
        <dbReference type="Rhea" id="RHEA:23736"/>
        <dbReference type="ChEBI" id="CHEBI:15377"/>
        <dbReference type="ChEBI" id="CHEBI:15378"/>
        <dbReference type="ChEBI" id="CHEBI:18072"/>
        <dbReference type="ChEBI" id="CHEBI:58639"/>
        <dbReference type="EC" id="3.5.2.17"/>
    </reaction>
</comment>
<evidence type="ECO:0000313" key="10">
    <source>
        <dbReference type="Proteomes" id="UP000736335"/>
    </source>
</evidence>
<evidence type="ECO:0000256" key="3">
    <source>
        <dbReference type="ARBA" id="ARBA00009850"/>
    </source>
</evidence>
<dbReference type="NCBIfam" id="TIGR02962">
    <property type="entry name" value="hdxy_isourate"/>
    <property type="match status" value="1"/>
</dbReference>
<proteinExistence type="inferred from homology"/>
<dbReference type="GO" id="GO:0006144">
    <property type="term" value="P:purine nucleobase metabolic process"/>
    <property type="evidence" value="ECO:0007669"/>
    <property type="project" value="UniProtKB-KW"/>
</dbReference>
<dbReference type="CDD" id="cd05822">
    <property type="entry name" value="TLP_HIUase"/>
    <property type="match status" value="1"/>
</dbReference>
<name>A0A9P6L862_9AGAM</name>
<evidence type="ECO:0000256" key="1">
    <source>
        <dbReference type="ARBA" id="ARBA00001043"/>
    </source>
</evidence>
<dbReference type="PROSITE" id="PS00769">
    <property type="entry name" value="TRANSTHYRETIN_2"/>
    <property type="match status" value="1"/>
</dbReference>
<dbReference type="PANTHER" id="PTHR10395">
    <property type="entry name" value="URICASE AND TRANSTHYRETIN-RELATED"/>
    <property type="match status" value="1"/>
</dbReference>
<dbReference type="InterPro" id="IPR014306">
    <property type="entry name" value="Hydroxyisourate_hydrolase"/>
</dbReference>
<keyword evidence="5 7" id="KW-0659">Purine metabolism</keyword>
<dbReference type="InterPro" id="IPR023416">
    <property type="entry name" value="Transthyretin/HIU_hydrolase_d"/>
</dbReference>